<comment type="similarity">
    <text evidence="1 2">Belongs to the glycosyl hydrolase 37 family.</text>
</comment>
<evidence type="ECO:0000313" key="3">
    <source>
        <dbReference type="EMBL" id="EIE21836.1"/>
    </source>
</evidence>
<dbReference type="Proteomes" id="UP000007264">
    <property type="component" value="Unassembled WGS sequence"/>
</dbReference>
<dbReference type="InterPro" id="IPR012341">
    <property type="entry name" value="6hp_glycosidase-like_sf"/>
</dbReference>
<dbReference type="Pfam" id="PF01204">
    <property type="entry name" value="Trehalase"/>
    <property type="match status" value="1"/>
</dbReference>
<evidence type="ECO:0000256" key="2">
    <source>
        <dbReference type="RuleBase" id="RU361180"/>
    </source>
</evidence>
<accession>I0YTW7</accession>
<dbReference type="eggNOG" id="KOG0602">
    <property type="taxonomic scope" value="Eukaryota"/>
</dbReference>
<dbReference type="OrthoDB" id="3542292at2759"/>
<organism evidence="3 4">
    <name type="scientific">Coccomyxa subellipsoidea (strain C-169)</name>
    <name type="common">Green microalga</name>
    <dbReference type="NCBI Taxonomy" id="574566"/>
    <lineage>
        <taxon>Eukaryota</taxon>
        <taxon>Viridiplantae</taxon>
        <taxon>Chlorophyta</taxon>
        <taxon>core chlorophytes</taxon>
        <taxon>Trebouxiophyceae</taxon>
        <taxon>Trebouxiophyceae incertae sedis</taxon>
        <taxon>Coccomyxaceae</taxon>
        <taxon>Coccomyxa</taxon>
        <taxon>Coccomyxa subellipsoidea</taxon>
    </lineage>
</organism>
<dbReference type="PANTHER" id="PTHR23403:SF1">
    <property type="entry name" value="TREHALASE"/>
    <property type="match status" value="1"/>
</dbReference>
<dbReference type="RefSeq" id="XP_005646380.1">
    <property type="nucleotide sequence ID" value="XM_005646323.1"/>
</dbReference>
<sequence>MRSDLDDHMPQDFNSDPCNFMPEIEDEEVKAWALALHCLWPQLCRKVADSVQEQPERHTLLPLPGYFFIPGQRFRELYYWDTYWVVKGLLVSQMPASAETVVKNLLHLLQEHGHVPNGSRSYYLNRSQPPLLSSMVSLIYEAKRDTLFLLEAFEALQQEYKYWNQPPKAVRLVGPNGSTVSLSRYYANTTQPRPESYREDVATAALLGGSKTEAEGLFRDIASAAESGWDFSSRWMADGRSLASLQTTRVIPADLNAFLFKFEFDMARFAEILGKPSLQEMYSSASESRRSAMNALMWHESSACWKDLILDRQPPATGVFASSYIPLWTGVAAPGSEQATRCLNSLQASGLMQRGGIATSLSETGQQWDGRNAWPPLQAMLIEAAEAVGRAQMRASPDGRLLAQAWLETCFAAWRKHRQMFEKYDASKPGDPGGDGEYPVQAGFGWTNGVALSLLQDYGWNP</sequence>
<dbReference type="EC" id="3.2.1.28" evidence="2"/>
<dbReference type="PRINTS" id="PR00744">
    <property type="entry name" value="GLHYDRLASE37"/>
</dbReference>
<dbReference type="STRING" id="574566.I0YTW7"/>
<comment type="caution">
    <text evidence="3">The sequence shown here is derived from an EMBL/GenBank/DDBJ whole genome shotgun (WGS) entry which is preliminary data.</text>
</comment>
<dbReference type="GO" id="GO:0005993">
    <property type="term" value="P:trehalose catabolic process"/>
    <property type="evidence" value="ECO:0007669"/>
    <property type="project" value="TreeGrafter"/>
</dbReference>
<evidence type="ECO:0000313" key="4">
    <source>
        <dbReference type="Proteomes" id="UP000007264"/>
    </source>
</evidence>
<dbReference type="GeneID" id="17039821"/>
<name>I0YTW7_COCSC</name>
<dbReference type="SUPFAM" id="SSF48208">
    <property type="entry name" value="Six-hairpin glycosidases"/>
    <property type="match status" value="1"/>
</dbReference>
<gene>
    <name evidence="3" type="ORF">COCSUDRAFT_37140</name>
</gene>
<dbReference type="KEGG" id="csl:COCSUDRAFT_37140"/>
<dbReference type="InterPro" id="IPR008928">
    <property type="entry name" value="6-hairpin_glycosidase_sf"/>
</dbReference>
<reference evidence="3 4" key="1">
    <citation type="journal article" date="2012" name="Genome Biol.">
        <title>The genome of the polar eukaryotic microalga coccomyxa subellipsoidea reveals traits of cold adaptation.</title>
        <authorList>
            <person name="Blanc G."/>
            <person name="Agarkova I."/>
            <person name="Grimwood J."/>
            <person name="Kuo A."/>
            <person name="Brueggeman A."/>
            <person name="Dunigan D."/>
            <person name="Gurnon J."/>
            <person name="Ladunga I."/>
            <person name="Lindquist E."/>
            <person name="Lucas S."/>
            <person name="Pangilinan J."/>
            <person name="Proschold T."/>
            <person name="Salamov A."/>
            <person name="Schmutz J."/>
            <person name="Weeks D."/>
            <person name="Yamada T."/>
            <person name="Claverie J.M."/>
            <person name="Grigoriev I."/>
            <person name="Van Etten J."/>
            <person name="Lomsadze A."/>
            <person name="Borodovsky M."/>
        </authorList>
    </citation>
    <scope>NUCLEOTIDE SEQUENCE [LARGE SCALE GENOMIC DNA]</scope>
    <source>
        <strain evidence="3 4">C-169</strain>
    </source>
</reference>
<dbReference type="Gene3D" id="1.50.10.10">
    <property type="match status" value="1"/>
</dbReference>
<dbReference type="AlphaFoldDB" id="I0YTW7"/>
<comment type="catalytic activity">
    <reaction evidence="2">
        <text>alpha,alpha-trehalose + H2O = alpha-D-glucose + beta-D-glucose</text>
        <dbReference type="Rhea" id="RHEA:32675"/>
        <dbReference type="ChEBI" id="CHEBI:15377"/>
        <dbReference type="ChEBI" id="CHEBI:15903"/>
        <dbReference type="ChEBI" id="CHEBI:16551"/>
        <dbReference type="ChEBI" id="CHEBI:17925"/>
        <dbReference type="EC" id="3.2.1.28"/>
    </reaction>
</comment>
<proteinExistence type="inferred from homology"/>
<dbReference type="GO" id="GO:0004555">
    <property type="term" value="F:alpha,alpha-trehalase activity"/>
    <property type="evidence" value="ECO:0007669"/>
    <property type="project" value="UniProtKB-EC"/>
</dbReference>
<keyword evidence="4" id="KW-1185">Reference proteome</keyword>
<keyword evidence="2 3" id="KW-0378">Hydrolase</keyword>
<evidence type="ECO:0000256" key="1">
    <source>
        <dbReference type="ARBA" id="ARBA00005615"/>
    </source>
</evidence>
<dbReference type="PANTHER" id="PTHR23403">
    <property type="entry name" value="TREHALASE"/>
    <property type="match status" value="1"/>
</dbReference>
<keyword evidence="2" id="KW-0326">Glycosidase</keyword>
<dbReference type="EMBL" id="AGSI01000011">
    <property type="protein sequence ID" value="EIE21836.1"/>
    <property type="molecule type" value="Genomic_DNA"/>
</dbReference>
<dbReference type="InterPro" id="IPR001661">
    <property type="entry name" value="Glyco_hydro_37"/>
</dbReference>
<protein>
    <recommendedName>
        <fullName evidence="2">Trehalase</fullName>
        <ecNumber evidence="2">3.2.1.28</ecNumber>
    </recommendedName>
    <alternativeName>
        <fullName evidence="2">Alpha-trehalose glucohydrolase</fullName>
    </alternativeName>
</protein>